<protein>
    <submittedName>
        <fullName evidence="4">Oxidoreductase</fullName>
    </submittedName>
</protein>
<keyword evidence="1" id="KW-0560">Oxidoreductase</keyword>
<feature type="domain" description="GFO/IDH/MocA-like oxidoreductase" evidence="3">
    <location>
        <begin position="130"/>
        <end position="266"/>
    </location>
</feature>
<dbReference type="InterPro" id="IPR055170">
    <property type="entry name" value="GFO_IDH_MocA-like_dom"/>
</dbReference>
<dbReference type="Gene3D" id="3.40.50.720">
    <property type="entry name" value="NAD(P)-binding Rossmann-like Domain"/>
    <property type="match status" value="1"/>
</dbReference>
<dbReference type="GO" id="GO:0016491">
    <property type="term" value="F:oxidoreductase activity"/>
    <property type="evidence" value="ECO:0007669"/>
    <property type="project" value="UniProtKB-KW"/>
</dbReference>
<dbReference type="AlphaFoldDB" id="A0A2W5NF18"/>
<dbReference type="PANTHER" id="PTHR43818:SF11">
    <property type="entry name" value="BCDNA.GH03377"/>
    <property type="match status" value="1"/>
</dbReference>
<gene>
    <name evidence="4" type="ORF">DI556_06690</name>
</gene>
<proteinExistence type="predicted"/>
<evidence type="ECO:0000256" key="1">
    <source>
        <dbReference type="ARBA" id="ARBA00023002"/>
    </source>
</evidence>
<feature type="domain" description="Gfo/Idh/MocA-like oxidoreductase N-terminal" evidence="2">
    <location>
        <begin position="6"/>
        <end position="119"/>
    </location>
</feature>
<organism evidence="4 5">
    <name type="scientific">Rhodovulum sulfidophilum</name>
    <name type="common">Rhodobacter sulfidophilus</name>
    <dbReference type="NCBI Taxonomy" id="35806"/>
    <lineage>
        <taxon>Bacteria</taxon>
        <taxon>Pseudomonadati</taxon>
        <taxon>Pseudomonadota</taxon>
        <taxon>Alphaproteobacteria</taxon>
        <taxon>Rhodobacterales</taxon>
        <taxon>Paracoccaceae</taxon>
        <taxon>Rhodovulum</taxon>
    </lineage>
</organism>
<dbReference type="SUPFAM" id="SSF55347">
    <property type="entry name" value="Glyceraldehyde-3-phosphate dehydrogenase-like, C-terminal domain"/>
    <property type="match status" value="1"/>
</dbReference>
<dbReference type="SUPFAM" id="SSF51735">
    <property type="entry name" value="NAD(P)-binding Rossmann-fold domains"/>
    <property type="match status" value="1"/>
</dbReference>
<dbReference type="Gene3D" id="3.30.360.10">
    <property type="entry name" value="Dihydrodipicolinate Reductase, domain 2"/>
    <property type="match status" value="1"/>
</dbReference>
<sequence>MDGKLGIGIIGCGNISTAYFTLAPLFRGLEPRACADLSPAAAAARATEFGVRAETVEGLLAAPDVQVVINLTIPAAHFEVTRAALRAGKHVYSEKPVVLTLEEGLELRALAAAKGLRVGSAPDTFLGGAHQRARALIDAGELGAITAGTAFVQSHGMEHWHPNPDFFFLPGGGPMLDLGPYYIANLINLIGPVRRVAAMTGMATPTRTIAVEGPRRGQTIPVETPTTVQALLEFASGAHVMMNTSWDVWAHGHGRPIELYGTEGTLFVPDPNWFGGALEMAGRDGATREVPGWDHPFGVPNDARPTGTYANYRAAGLADMAAAILEGRDARCGLDRALHGIDVMTSILRSGETGQFIELATTCARPEPLGPEAARALLA</sequence>
<evidence type="ECO:0000313" key="4">
    <source>
        <dbReference type="EMBL" id="PZQ50799.1"/>
    </source>
</evidence>
<dbReference type="InterPro" id="IPR050463">
    <property type="entry name" value="Gfo/Idh/MocA_oxidrdct_glycsds"/>
</dbReference>
<accession>A0A2W5NF18</accession>
<comment type="caution">
    <text evidence="4">The sequence shown here is derived from an EMBL/GenBank/DDBJ whole genome shotgun (WGS) entry which is preliminary data.</text>
</comment>
<dbReference type="Proteomes" id="UP000249185">
    <property type="component" value="Unassembled WGS sequence"/>
</dbReference>
<dbReference type="InterPro" id="IPR036291">
    <property type="entry name" value="NAD(P)-bd_dom_sf"/>
</dbReference>
<name>A0A2W5NF18_RHOSU</name>
<evidence type="ECO:0000259" key="2">
    <source>
        <dbReference type="Pfam" id="PF01408"/>
    </source>
</evidence>
<dbReference type="GO" id="GO:0000166">
    <property type="term" value="F:nucleotide binding"/>
    <property type="evidence" value="ECO:0007669"/>
    <property type="project" value="InterPro"/>
</dbReference>
<dbReference type="PANTHER" id="PTHR43818">
    <property type="entry name" value="BCDNA.GH03377"/>
    <property type="match status" value="1"/>
</dbReference>
<reference evidence="4 5" key="1">
    <citation type="submission" date="2017-08" db="EMBL/GenBank/DDBJ databases">
        <title>Infants hospitalized years apart are colonized by the same room-sourced microbial strains.</title>
        <authorList>
            <person name="Brooks B."/>
            <person name="Olm M.R."/>
            <person name="Firek B.A."/>
            <person name="Baker R."/>
            <person name="Thomas B.C."/>
            <person name="Morowitz M.J."/>
            <person name="Banfield J.F."/>
        </authorList>
    </citation>
    <scope>NUCLEOTIDE SEQUENCE [LARGE SCALE GENOMIC DNA]</scope>
    <source>
        <strain evidence="4">S2_005_002_R2_34</strain>
    </source>
</reference>
<evidence type="ECO:0000313" key="5">
    <source>
        <dbReference type="Proteomes" id="UP000249185"/>
    </source>
</evidence>
<evidence type="ECO:0000259" key="3">
    <source>
        <dbReference type="Pfam" id="PF22725"/>
    </source>
</evidence>
<dbReference type="InterPro" id="IPR000683">
    <property type="entry name" value="Gfo/Idh/MocA-like_OxRdtase_N"/>
</dbReference>
<dbReference type="Pfam" id="PF01408">
    <property type="entry name" value="GFO_IDH_MocA"/>
    <property type="match status" value="1"/>
</dbReference>
<dbReference type="Pfam" id="PF22725">
    <property type="entry name" value="GFO_IDH_MocA_C3"/>
    <property type="match status" value="1"/>
</dbReference>
<dbReference type="EMBL" id="QFPW01000003">
    <property type="protein sequence ID" value="PZQ50799.1"/>
    <property type="molecule type" value="Genomic_DNA"/>
</dbReference>